<reference evidence="4" key="1">
    <citation type="journal article" date="2014" name="Proc. Natl. Acad. Sci. U.S.A.">
        <title>Extensive sampling of basidiomycete genomes demonstrates inadequacy of the white-rot/brown-rot paradigm for wood decay fungi.</title>
        <authorList>
            <person name="Riley R."/>
            <person name="Salamov A.A."/>
            <person name="Brown D.W."/>
            <person name="Nagy L.G."/>
            <person name="Floudas D."/>
            <person name="Held B.W."/>
            <person name="Levasseur A."/>
            <person name="Lombard V."/>
            <person name="Morin E."/>
            <person name="Otillar R."/>
            <person name="Lindquist E.A."/>
            <person name="Sun H."/>
            <person name="LaButti K.M."/>
            <person name="Schmutz J."/>
            <person name="Jabbour D."/>
            <person name="Luo H."/>
            <person name="Baker S.E."/>
            <person name="Pisabarro A.G."/>
            <person name="Walton J.D."/>
            <person name="Blanchette R.A."/>
            <person name="Henrissat B."/>
            <person name="Martin F."/>
            <person name="Cullen D."/>
            <person name="Hibbett D.S."/>
            <person name="Grigoriev I.V."/>
        </authorList>
    </citation>
    <scope>NUCLEOTIDE SEQUENCE [LARGE SCALE GENOMIC DNA]</scope>
    <source>
        <strain evidence="4">MUCL 33604</strain>
    </source>
</reference>
<feature type="transmembrane region" description="Helical" evidence="2">
    <location>
        <begin position="182"/>
        <end position="207"/>
    </location>
</feature>
<gene>
    <name evidence="3" type="ORF">JAAARDRAFT_207617</name>
</gene>
<dbReference type="HOGENOM" id="CLU_047278_1_0_1"/>
<evidence type="ECO:0008006" key="5">
    <source>
        <dbReference type="Google" id="ProtNLM"/>
    </source>
</evidence>
<dbReference type="EMBL" id="KL197720">
    <property type="protein sequence ID" value="KDQ57335.1"/>
    <property type="molecule type" value="Genomic_DNA"/>
</dbReference>
<feature type="transmembrane region" description="Helical" evidence="2">
    <location>
        <begin position="270"/>
        <end position="294"/>
    </location>
</feature>
<organism evidence="3 4">
    <name type="scientific">Jaapia argillacea MUCL 33604</name>
    <dbReference type="NCBI Taxonomy" id="933084"/>
    <lineage>
        <taxon>Eukaryota</taxon>
        <taxon>Fungi</taxon>
        <taxon>Dikarya</taxon>
        <taxon>Basidiomycota</taxon>
        <taxon>Agaricomycotina</taxon>
        <taxon>Agaricomycetes</taxon>
        <taxon>Agaricomycetidae</taxon>
        <taxon>Jaapiales</taxon>
        <taxon>Jaapiaceae</taxon>
        <taxon>Jaapia</taxon>
    </lineage>
</organism>
<dbReference type="AlphaFoldDB" id="A0A067PU20"/>
<feature type="transmembrane region" description="Helical" evidence="2">
    <location>
        <begin position="96"/>
        <end position="121"/>
    </location>
</feature>
<feature type="transmembrane region" description="Helical" evidence="2">
    <location>
        <begin position="21"/>
        <end position="49"/>
    </location>
</feature>
<evidence type="ECO:0000313" key="4">
    <source>
        <dbReference type="Proteomes" id="UP000027265"/>
    </source>
</evidence>
<feature type="region of interest" description="Disordered" evidence="1">
    <location>
        <begin position="328"/>
        <end position="401"/>
    </location>
</feature>
<keyword evidence="2" id="KW-1133">Transmembrane helix</keyword>
<dbReference type="Gene3D" id="1.20.1070.10">
    <property type="entry name" value="Rhodopsin 7-helix transmembrane proteins"/>
    <property type="match status" value="1"/>
</dbReference>
<feature type="transmembrane region" description="Helical" evidence="2">
    <location>
        <begin position="133"/>
        <end position="151"/>
    </location>
</feature>
<feature type="transmembrane region" description="Helical" evidence="2">
    <location>
        <begin position="239"/>
        <end position="258"/>
    </location>
</feature>
<accession>A0A067PU20</accession>
<protein>
    <recommendedName>
        <fullName evidence="5">G-protein coupled receptors family 2 profile 2 domain-containing protein</fullName>
    </recommendedName>
</protein>
<evidence type="ECO:0000313" key="3">
    <source>
        <dbReference type="EMBL" id="KDQ57335.1"/>
    </source>
</evidence>
<keyword evidence="2" id="KW-0812">Transmembrane</keyword>
<name>A0A067PU20_9AGAM</name>
<dbReference type="InParanoid" id="A0A067PU20"/>
<feature type="transmembrane region" description="Helical" evidence="2">
    <location>
        <begin position="61"/>
        <end position="81"/>
    </location>
</feature>
<keyword evidence="2" id="KW-0472">Membrane</keyword>
<evidence type="ECO:0000256" key="1">
    <source>
        <dbReference type="SAM" id="MobiDB-lite"/>
    </source>
</evidence>
<evidence type="ECO:0000256" key="2">
    <source>
        <dbReference type="SAM" id="Phobius"/>
    </source>
</evidence>
<keyword evidence="4" id="KW-1185">Reference proteome</keyword>
<dbReference type="OrthoDB" id="3251871at2759"/>
<dbReference type="STRING" id="933084.A0A067PU20"/>
<dbReference type="Proteomes" id="UP000027265">
    <property type="component" value="Unassembled WGS sequence"/>
</dbReference>
<proteinExistence type="predicted"/>
<sequence length="401" mass="44311">MSLTGTDDTTAFTWTNQLNEIVIWTSVGPAIGAVLGALVVLAFALVLSVNPETRTALHRQSFIMLLSSLLVSLIYSASYIVECLITGPTTWCNVSMIFGIFSTLFMQFLVMLIAVNLQLVFVHGLSTRGWVKWYILGSFVCALAITLPGAIKGVWGWDLNTNFCWTAITDPHQRFIWHMASLYFWTLFSTFVTTVSTFLVLGTLLFYSFQRRRVLSITQRTHNTIFNDTARAVAWRISVYPSIMIVTNCISAASDFSIDESQGITSWWSYVLWCTYGAFFGALPLCYAIVAIFFDPSFSSAVSSIIRSAASSGRRSIPVHLHCRSRSSSATAQDSHPMQDVASHPTIPRPDIESSSSPCPRDIPPSQSGKDMLSGGGSVDPRQPFTSAIYCSRQDDALDEM</sequence>